<proteinExistence type="inferred from homology"/>
<evidence type="ECO:0000256" key="3">
    <source>
        <dbReference type="ARBA" id="ARBA00022448"/>
    </source>
</evidence>
<dbReference type="Proteomes" id="UP000612680">
    <property type="component" value="Chromosome"/>
</dbReference>
<keyword evidence="5" id="KW-0812">Transmembrane</keyword>
<dbReference type="EMBL" id="CP056775">
    <property type="protein sequence ID" value="QRR04291.1"/>
    <property type="molecule type" value="Genomic_DNA"/>
</dbReference>
<evidence type="ECO:0000256" key="6">
    <source>
        <dbReference type="ARBA" id="ARBA00023136"/>
    </source>
</evidence>
<dbReference type="InterPro" id="IPR003423">
    <property type="entry name" value="OMP_efflux"/>
</dbReference>
<evidence type="ECO:0000256" key="4">
    <source>
        <dbReference type="ARBA" id="ARBA00022452"/>
    </source>
</evidence>
<accession>A0ABX7IDR2</accession>
<organism evidence="9 10">
    <name type="scientific">Dyadobacter sandarakinus</name>
    <dbReference type="NCBI Taxonomy" id="2747268"/>
    <lineage>
        <taxon>Bacteria</taxon>
        <taxon>Pseudomonadati</taxon>
        <taxon>Bacteroidota</taxon>
        <taxon>Cytophagia</taxon>
        <taxon>Cytophagales</taxon>
        <taxon>Spirosomataceae</taxon>
        <taxon>Dyadobacter</taxon>
    </lineage>
</organism>
<name>A0ABX7IDR2_9BACT</name>
<evidence type="ECO:0000313" key="9">
    <source>
        <dbReference type="EMBL" id="QRR04291.1"/>
    </source>
</evidence>
<dbReference type="SUPFAM" id="SSF56954">
    <property type="entry name" value="Outer membrane efflux proteins (OEP)"/>
    <property type="match status" value="1"/>
</dbReference>
<dbReference type="PANTHER" id="PTHR30026">
    <property type="entry name" value="OUTER MEMBRANE PROTEIN TOLC"/>
    <property type="match status" value="1"/>
</dbReference>
<dbReference type="Pfam" id="PF02321">
    <property type="entry name" value="OEP"/>
    <property type="match status" value="1"/>
</dbReference>
<keyword evidence="3" id="KW-0813">Transport</keyword>
<evidence type="ECO:0000256" key="1">
    <source>
        <dbReference type="ARBA" id="ARBA00004442"/>
    </source>
</evidence>
<reference evidence="9 10" key="1">
    <citation type="submission" date="2020-06" db="EMBL/GenBank/DDBJ databases">
        <title>Dyadobacter sandarakinus sp. nov., isolated from the soil of the Arctic Yellow River Station.</title>
        <authorList>
            <person name="Zhang Y."/>
            <person name="Peng F."/>
        </authorList>
    </citation>
    <scope>NUCLEOTIDE SEQUENCE [LARGE SCALE GENOMIC DNA]</scope>
    <source>
        <strain evidence="9 10">Q3-56</strain>
    </source>
</reference>
<evidence type="ECO:0000256" key="8">
    <source>
        <dbReference type="SAM" id="SignalP"/>
    </source>
</evidence>
<feature type="chain" id="PRO_5047113048" evidence="8">
    <location>
        <begin position="20"/>
        <end position="449"/>
    </location>
</feature>
<comment type="similarity">
    <text evidence="2">Belongs to the outer membrane factor (OMF) (TC 1.B.17) family.</text>
</comment>
<evidence type="ECO:0000256" key="2">
    <source>
        <dbReference type="ARBA" id="ARBA00007613"/>
    </source>
</evidence>
<dbReference type="InterPro" id="IPR051906">
    <property type="entry name" value="TolC-like"/>
</dbReference>
<evidence type="ECO:0000256" key="5">
    <source>
        <dbReference type="ARBA" id="ARBA00022692"/>
    </source>
</evidence>
<comment type="subcellular location">
    <subcellularLocation>
        <location evidence="1">Cell outer membrane</location>
    </subcellularLocation>
</comment>
<dbReference type="Gene3D" id="1.20.1600.10">
    <property type="entry name" value="Outer membrane efflux proteins (OEP)"/>
    <property type="match status" value="1"/>
</dbReference>
<gene>
    <name evidence="9" type="ORF">HWI92_20905</name>
</gene>
<evidence type="ECO:0000313" key="10">
    <source>
        <dbReference type="Proteomes" id="UP000612680"/>
    </source>
</evidence>
<keyword evidence="7" id="KW-0998">Cell outer membrane</keyword>
<dbReference type="PANTHER" id="PTHR30026:SF20">
    <property type="entry name" value="OUTER MEMBRANE PROTEIN TOLC"/>
    <property type="match status" value="1"/>
</dbReference>
<protein>
    <submittedName>
        <fullName evidence="9">TolC family protein</fullName>
    </submittedName>
</protein>
<keyword evidence="8" id="KW-0732">Signal</keyword>
<keyword evidence="10" id="KW-1185">Reference proteome</keyword>
<evidence type="ECO:0000256" key="7">
    <source>
        <dbReference type="ARBA" id="ARBA00023237"/>
    </source>
</evidence>
<feature type="signal peptide" evidence="8">
    <location>
        <begin position="1"/>
        <end position="19"/>
    </location>
</feature>
<keyword evidence="4" id="KW-1134">Transmembrane beta strand</keyword>
<sequence>MRRSFALFAIILSFGHAKAQDNSFSLSQAVDYAIKNNLNVKNTQLDALSAEARIGEIRAAGLPQVTANFNITDNVIIQRFFLPANFADPNASADAPPVAVKFGVRYQGTAAATLQQLIFNGSYFIGLKAAATYRELAQKSITQSKVSVAEAVTKAYYSAQVAEERAKLLDLNISRVDTLMLETKVMNESGFVELLDVNRLEVQLNNLRTERQKVQNLIEISYALLKFQMGMPATQSVRLTDDINAVDIDALRASTSNLAASYENRVEFALLQTQEKLAGLDIRNVRAGYLPSLSLSFGYGHNNGQDSFTSLFSTKWFNNALLSLNLTVPIFDGFSKRYQLDQKKLALDKVKNNQTLLQQSIDLETSQASINIKNAFATLETQKRNLDLAQEIVRVSKIKYKEGVGSNIEVINAESSLKEAQTNYFTALYDLILAKVDLSRARGELYVEK</sequence>
<keyword evidence="6" id="KW-0472">Membrane</keyword>